<keyword evidence="4" id="KW-1185">Reference proteome</keyword>
<reference evidence="4" key="1">
    <citation type="submission" date="2019-06" db="EMBL/GenBank/DDBJ databases">
        <title>Draft genome sequence of the griseofulvin-producing fungus Xylaria cubensis strain G536.</title>
        <authorList>
            <person name="Mead M.E."/>
            <person name="Raja H.A."/>
            <person name="Steenwyk J.L."/>
            <person name="Knowles S.L."/>
            <person name="Oberlies N.H."/>
            <person name="Rokas A."/>
        </authorList>
    </citation>
    <scope>NUCLEOTIDE SEQUENCE [LARGE SCALE GENOMIC DNA]</scope>
    <source>
        <strain evidence="4">G536</strain>
    </source>
</reference>
<keyword evidence="2" id="KW-0472">Membrane</keyword>
<comment type="caution">
    <text evidence="3">The sequence shown here is derived from an EMBL/GenBank/DDBJ whole genome shotgun (WGS) entry which is preliminary data.</text>
</comment>
<accession>A0A553HPF0</accession>
<evidence type="ECO:0000313" key="4">
    <source>
        <dbReference type="Proteomes" id="UP000319160"/>
    </source>
</evidence>
<dbReference type="OrthoDB" id="4778211at2759"/>
<dbReference type="EMBL" id="VFLP01000062">
    <property type="protein sequence ID" value="TRX89828.1"/>
    <property type="molecule type" value="Genomic_DNA"/>
</dbReference>
<dbReference type="AlphaFoldDB" id="A0A553HPF0"/>
<evidence type="ECO:0000313" key="3">
    <source>
        <dbReference type="EMBL" id="TRX89828.1"/>
    </source>
</evidence>
<dbReference type="Proteomes" id="UP000319160">
    <property type="component" value="Unassembled WGS sequence"/>
</dbReference>
<evidence type="ECO:0008006" key="5">
    <source>
        <dbReference type="Google" id="ProtNLM"/>
    </source>
</evidence>
<evidence type="ECO:0000256" key="2">
    <source>
        <dbReference type="SAM" id="Phobius"/>
    </source>
</evidence>
<protein>
    <recommendedName>
        <fullName evidence="5">Mid2 domain-containing protein</fullName>
    </recommendedName>
</protein>
<proteinExistence type="predicted"/>
<evidence type="ECO:0000256" key="1">
    <source>
        <dbReference type="SAM" id="MobiDB-lite"/>
    </source>
</evidence>
<keyword evidence="2" id="KW-0812">Transmembrane</keyword>
<organism evidence="3 4">
    <name type="scientific">Xylaria flabelliformis</name>
    <dbReference type="NCBI Taxonomy" id="2512241"/>
    <lineage>
        <taxon>Eukaryota</taxon>
        <taxon>Fungi</taxon>
        <taxon>Dikarya</taxon>
        <taxon>Ascomycota</taxon>
        <taxon>Pezizomycotina</taxon>
        <taxon>Sordariomycetes</taxon>
        <taxon>Xylariomycetidae</taxon>
        <taxon>Xylariales</taxon>
        <taxon>Xylariaceae</taxon>
        <taxon>Xylaria</taxon>
    </lineage>
</organism>
<feature type="transmembrane region" description="Helical" evidence="2">
    <location>
        <begin position="115"/>
        <end position="137"/>
    </location>
</feature>
<sequence>MTGLLSLSGTVKDAIPYSNERRSNPGIDTSTISKVQEVTSSGQKAWSRQGGPLGWTAETGHYSWPWGAVPTPVLTLTTTIAYTQLSSTLGASHSSSPSPIGSETRQNGVNISGPVAAGIGASASIGLLGIGIVIYLCTKYSRRRRRQSAKGKESVLVEVTSDEFWPPYPYSASNEFPVELSAIRLPQEMCAKARPQEKDSWNRTENAGSDEEFSVPQEARMLYV</sequence>
<feature type="region of interest" description="Disordered" evidence="1">
    <location>
        <begin position="194"/>
        <end position="217"/>
    </location>
</feature>
<keyword evidence="2" id="KW-1133">Transmembrane helix</keyword>
<name>A0A553HPF0_9PEZI</name>
<gene>
    <name evidence="3" type="ORF">FHL15_009261</name>
</gene>